<dbReference type="STRING" id="985895.E5AF40"/>
<evidence type="ECO:0000256" key="1">
    <source>
        <dbReference type="SAM" id="SignalP"/>
    </source>
</evidence>
<dbReference type="eggNOG" id="ENOG502S6B1">
    <property type="taxonomic scope" value="Eukaryota"/>
</dbReference>
<dbReference type="PANTHER" id="PTHR42047">
    <property type="entry name" value="PROTEIN, PUTATIVE (AFU_ORTHOLOGUE AFUA_6G03560)-RELATED"/>
    <property type="match status" value="1"/>
</dbReference>
<dbReference type="InParanoid" id="E5AF40"/>
<reference evidence="3" key="1">
    <citation type="journal article" date="2011" name="Nat. Commun.">
        <title>Effector diversification within compartments of the Leptosphaeria maculans genome affected by Repeat-Induced Point mutations.</title>
        <authorList>
            <person name="Rouxel T."/>
            <person name="Grandaubert J."/>
            <person name="Hane J.K."/>
            <person name="Hoede C."/>
            <person name="van de Wouw A.P."/>
            <person name="Couloux A."/>
            <person name="Dominguez V."/>
            <person name="Anthouard V."/>
            <person name="Bally P."/>
            <person name="Bourras S."/>
            <person name="Cozijnsen A.J."/>
            <person name="Ciuffetti L.M."/>
            <person name="Degrave A."/>
            <person name="Dilmaghani A."/>
            <person name="Duret L."/>
            <person name="Fudal I."/>
            <person name="Goodwin S.B."/>
            <person name="Gout L."/>
            <person name="Glaser N."/>
            <person name="Linglin J."/>
            <person name="Kema G.H.J."/>
            <person name="Lapalu N."/>
            <person name="Lawrence C.B."/>
            <person name="May K."/>
            <person name="Meyer M."/>
            <person name="Ollivier B."/>
            <person name="Poulain J."/>
            <person name="Schoch C.L."/>
            <person name="Simon A."/>
            <person name="Spatafora J.W."/>
            <person name="Stachowiak A."/>
            <person name="Turgeon B.G."/>
            <person name="Tyler B.M."/>
            <person name="Vincent D."/>
            <person name="Weissenbach J."/>
            <person name="Amselem J."/>
            <person name="Quesneville H."/>
            <person name="Oliver R.P."/>
            <person name="Wincker P."/>
            <person name="Balesdent M.-H."/>
            <person name="Howlett B.J."/>
        </authorList>
    </citation>
    <scope>NUCLEOTIDE SEQUENCE [LARGE SCALE GENOMIC DNA]</scope>
    <source>
        <strain evidence="3">JN3 / isolate v23.1.3 / race Av1-4-5-6-7-8</strain>
    </source>
</reference>
<evidence type="ECO:0000313" key="3">
    <source>
        <dbReference type="Proteomes" id="UP000002668"/>
    </source>
</evidence>
<organism evidence="2 3">
    <name type="scientific">Leptosphaeria maculans (strain JN3 / isolate v23.1.3 / race Av1-4-5-6-7-8)</name>
    <name type="common">Blackleg fungus</name>
    <name type="synonym">Phoma lingam</name>
    <dbReference type="NCBI Taxonomy" id="985895"/>
    <lineage>
        <taxon>Eukaryota</taxon>
        <taxon>Fungi</taxon>
        <taxon>Dikarya</taxon>
        <taxon>Ascomycota</taxon>
        <taxon>Pezizomycotina</taxon>
        <taxon>Dothideomycetes</taxon>
        <taxon>Pleosporomycetidae</taxon>
        <taxon>Pleosporales</taxon>
        <taxon>Pleosporineae</taxon>
        <taxon>Leptosphaeriaceae</taxon>
        <taxon>Plenodomus</taxon>
        <taxon>Plenodomus lingam/Leptosphaeria maculans species complex</taxon>
    </lineage>
</organism>
<dbReference type="VEuPathDB" id="FungiDB:LEMA_P006160.1"/>
<feature type="signal peptide" evidence="1">
    <location>
        <begin position="1"/>
        <end position="16"/>
    </location>
</feature>
<dbReference type="GeneID" id="13286003"/>
<dbReference type="Proteomes" id="UP000002668">
    <property type="component" value="Genome"/>
</dbReference>
<name>E5AF40_LEPMJ</name>
<dbReference type="EMBL" id="FP929139">
    <property type="protein sequence ID" value="CBY01829.1"/>
    <property type="molecule type" value="Genomic_DNA"/>
</dbReference>
<dbReference type="InterPro" id="IPR052820">
    <property type="entry name" value="PhiA_domain"/>
</dbReference>
<keyword evidence="3" id="KW-1185">Reference proteome</keyword>
<keyword evidence="1" id="KW-0732">Signal</keyword>
<dbReference type="HOGENOM" id="CLU_078556_0_1_1"/>
<dbReference type="AlphaFoldDB" id="E5AF40"/>
<accession>E5AF40</accession>
<dbReference type="OrthoDB" id="5430620at2759"/>
<gene>
    <name evidence="2" type="ORF">LEMA_P006160.1</name>
</gene>
<dbReference type="OMA" id="MYVEPSG"/>
<dbReference type="PANTHER" id="PTHR42047:SF1">
    <property type="entry name" value="PROTEIN, PUTATIVE (AFU_ORTHOLOGUE AFUA_6G03560)-RELATED"/>
    <property type="match status" value="1"/>
</dbReference>
<evidence type="ECO:0000313" key="2">
    <source>
        <dbReference type="EMBL" id="CBY01829.1"/>
    </source>
</evidence>
<proteinExistence type="predicted"/>
<protein>
    <submittedName>
        <fullName evidence="2">Predicted protein</fullName>
    </submittedName>
</protein>
<sequence length="212" mass="21779">MKYSIAFATFIASALAAKACPAPPSATSTISTAPPSPTDVIPTGSKYFGALVSAKGTTIHLQAFNAREGNFFVGGKPNTSCDAPNGVTCPPGNETVFENVVAGKLDLAISGMGPQIIYVAPDGALKFTLPHRSGSLPEGSISDGFEMTAPVEGGSFGTFSNKAGPFLACSPAAGADMQIFVKLEGHGAYDPSCVEFSCLTLSVDKVNAWQYN</sequence>
<feature type="chain" id="PRO_5003193746" evidence="1">
    <location>
        <begin position="17"/>
        <end position="212"/>
    </location>
</feature>